<feature type="compositionally biased region" description="Basic and acidic residues" evidence="6">
    <location>
        <begin position="125"/>
        <end position="137"/>
    </location>
</feature>
<feature type="compositionally biased region" description="Polar residues" evidence="6">
    <location>
        <begin position="103"/>
        <end position="118"/>
    </location>
</feature>
<dbReference type="Proteomes" id="UP000195402">
    <property type="component" value="Unassembled WGS sequence"/>
</dbReference>
<dbReference type="EMBL" id="MVGT01001150">
    <property type="protein sequence ID" value="OVA13336.1"/>
    <property type="molecule type" value="Genomic_DNA"/>
</dbReference>
<dbReference type="AlphaFoldDB" id="A0A200QS78"/>
<evidence type="ECO:0000259" key="7">
    <source>
        <dbReference type="PROSITE" id="PS51032"/>
    </source>
</evidence>
<evidence type="ECO:0000256" key="3">
    <source>
        <dbReference type="ARBA" id="ARBA00023125"/>
    </source>
</evidence>
<feature type="compositionally biased region" description="Polar residues" evidence="6">
    <location>
        <begin position="80"/>
        <end position="94"/>
    </location>
</feature>
<feature type="compositionally biased region" description="Polar residues" evidence="6">
    <location>
        <begin position="1"/>
        <end position="21"/>
    </location>
</feature>
<keyword evidence="4" id="KW-0804">Transcription</keyword>
<dbReference type="CDD" id="cd00018">
    <property type="entry name" value="AP2"/>
    <property type="match status" value="2"/>
</dbReference>
<organism evidence="8 9">
    <name type="scientific">Macleaya cordata</name>
    <name type="common">Five-seeded plume-poppy</name>
    <name type="synonym">Bocconia cordata</name>
    <dbReference type="NCBI Taxonomy" id="56857"/>
    <lineage>
        <taxon>Eukaryota</taxon>
        <taxon>Viridiplantae</taxon>
        <taxon>Streptophyta</taxon>
        <taxon>Embryophyta</taxon>
        <taxon>Tracheophyta</taxon>
        <taxon>Spermatophyta</taxon>
        <taxon>Magnoliopsida</taxon>
        <taxon>Ranunculales</taxon>
        <taxon>Papaveraceae</taxon>
        <taxon>Papaveroideae</taxon>
        <taxon>Macleaya</taxon>
    </lineage>
</organism>
<dbReference type="SUPFAM" id="SSF54171">
    <property type="entry name" value="DNA-binding domain"/>
    <property type="match status" value="2"/>
</dbReference>
<keyword evidence="3" id="KW-0238">DNA-binding</keyword>
<evidence type="ECO:0000256" key="5">
    <source>
        <dbReference type="ARBA" id="ARBA00023242"/>
    </source>
</evidence>
<dbReference type="PRINTS" id="PR00367">
    <property type="entry name" value="ETHRSPELEMNT"/>
</dbReference>
<feature type="domain" description="AP2/ERF" evidence="7">
    <location>
        <begin position="302"/>
        <end position="359"/>
    </location>
</feature>
<comment type="subcellular location">
    <subcellularLocation>
        <location evidence="1">Nucleus</location>
    </subcellularLocation>
</comment>
<feature type="domain" description="AP2/ERF" evidence="7">
    <location>
        <begin position="199"/>
        <end position="267"/>
    </location>
</feature>
<keyword evidence="2" id="KW-0805">Transcription regulation</keyword>
<dbReference type="PANTHER" id="PTHR32467:SF99">
    <property type="entry name" value="AP2-LIKE ETHYLENE-RESPONSIVE TRANSCRIPTION FACTOR AIL5"/>
    <property type="match status" value="1"/>
</dbReference>
<name>A0A200QS78_MACCD</name>
<dbReference type="InterPro" id="IPR001471">
    <property type="entry name" value="AP2/ERF_dom"/>
</dbReference>
<feature type="region of interest" description="Disordered" evidence="6">
    <location>
        <begin position="1"/>
        <end position="146"/>
    </location>
</feature>
<dbReference type="STRING" id="56857.A0A200QS78"/>
<dbReference type="Pfam" id="PF00847">
    <property type="entry name" value="AP2"/>
    <property type="match status" value="2"/>
</dbReference>
<sequence>MASSTPANEQPSDSDISTKVQYSIEEKHESSFPDSAQSTNPSVLVNGQAPGCEISLGDQAVDENCDSAPSVDTQLKPLPSSANEQTPGVGSQVTVEEKCGVSHSDNSNTELKSLSVSELANGKIPESETSLRTKSSSEENSDSQNVQSVLVSGTAMCLNLDSVKDLVCHNTEKKIEEAIPLAVSAPKKLIEKDDHRTSKYHGVTRHFWTGKFEAHLWDNSYIREGHRRKGKQVFLGQYDNEEKAARAYDLVALKYWGPNASTKLNFPISSYEKELEGMNHMSREEFVMFIRRKSCFKKGSSIYRGVTRHGDGRWQARISGIPGRRGLHLGTFSSEEEAAKAYDIASIKYRGMKAFTNFDVSNYSEVDLKESEGEPEPKRLKKKVELTASTIVVAKSDPQPDVIAQTDITVRQNASWAWDTQELLTLGSGNNVHLEGES</sequence>
<dbReference type="Gene3D" id="3.30.730.10">
    <property type="entry name" value="AP2/ERF domain"/>
    <property type="match status" value="2"/>
</dbReference>
<keyword evidence="9" id="KW-1185">Reference proteome</keyword>
<keyword evidence="5" id="KW-0539">Nucleus</keyword>
<feature type="compositionally biased region" description="Polar residues" evidence="6">
    <location>
        <begin position="32"/>
        <end position="45"/>
    </location>
</feature>
<evidence type="ECO:0000256" key="1">
    <source>
        <dbReference type="ARBA" id="ARBA00004123"/>
    </source>
</evidence>
<dbReference type="OMA" id="LVCHNTE"/>
<evidence type="ECO:0000256" key="4">
    <source>
        <dbReference type="ARBA" id="ARBA00023163"/>
    </source>
</evidence>
<dbReference type="GO" id="GO:0005634">
    <property type="term" value="C:nucleus"/>
    <property type="evidence" value="ECO:0007669"/>
    <property type="project" value="UniProtKB-SubCell"/>
</dbReference>
<dbReference type="InParanoid" id="A0A200QS78"/>
<dbReference type="InterPro" id="IPR036955">
    <property type="entry name" value="AP2/ERF_dom_sf"/>
</dbReference>
<gene>
    <name evidence="8" type="ORF">BVC80_285g57</name>
</gene>
<proteinExistence type="predicted"/>
<dbReference type="GO" id="GO:0003700">
    <property type="term" value="F:DNA-binding transcription factor activity"/>
    <property type="evidence" value="ECO:0007669"/>
    <property type="project" value="InterPro"/>
</dbReference>
<dbReference type="GO" id="GO:0003677">
    <property type="term" value="F:DNA binding"/>
    <property type="evidence" value="ECO:0007669"/>
    <property type="project" value="UniProtKB-KW"/>
</dbReference>
<protein>
    <submittedName>
        <fullName evidence="8">AP2/ERF domain</fullName>
    </submittedName>
</protein>
<evidence type="ECO:0000313" key="9">
    <source>
        <dbReference type="Proteomes" id="UP000195402"/>
    </source>
</evidence>
<dbReference type="SMART" id="SM00380">
    <property type="entry name" value="AP2"/>
    <property type="match status" value="2"/>
</dbReference>
<dbReference type="InterPro" id="IPR016177">
    <property type="entry name" value="DNA-bd_dom_sf"/>
</dbReference>
<dbReference type="PROSITE" id="PS51032">
    <property type="entry name" value="AP2_ERF"/>
    <property type="match status" value="2"/>
</dbReference>
<evidence type="ECO:0000256" key="2">
    <source>
        <dbReference type="ARBA" id="ARBA00023015"/>
    </source>
</evidence>
<dbReference type="PANTHER" id="PTHR32467">
    <property type="entry name" value="AP2-LIKE ETHYLENE-RESPONSIVE TRANSCRIPTION FACTOR"/>
    <property type="match status" value="1"/>
</dbReference>
<dbReference type="OrthoDB" id="207175at2759"/>
<evidence type="ECO:0000256" key="6">
    <source>
        <dbReference type="SAM" id="MobiDB-lite"/>
    </source>
</evidence>
<reference evidence="8 9" key="1">
    <citation type="journal article" date="2017" name="Mol. Plant">
        <title>The Genome of Medicinal Plant Macleaya cordata Provides New Insights into Benzylisoquinoline Alkaloids Metabolism.</title>
        <authorList>
            <person name="Liu X."/>
            <person name="Liu Y."/>
            <person name="Huang P."/>
            <person name="Ma Y."/>
            <person name="Qing Z."/>
            <person name="Tang Q."/>
            <person name="Cao H."/>
            <person name="Cheng P."/>
            <person name="Zheng Y."/>
            <person name="Yuan Z."/>
            <person name="Zhou Y."/>
            <person name="Liu J."/>
            <person name="Tang Z."/>
            <person name="Zhuo Y."/>
            <person name="Zhang Y."/>
            <person name="Yu L."/>
            <person name="Huang J."/>
            <person name="Yang P."/>
            <person name="Peng Q."/>
            <person name="Zhang J."/>
            <person name="Jiang W."/>
            <person name="Zhang Z."/>
            <person name="Lin K."/>
            <person name="Ro D.K."/>
            <person name="Chen X."/>
            <person name="Xiong X."/>
            <person name="Shang Y."/>
            <person name="Huang S."/>
            <person name="Zeng J."/>
        </authorList>
    </citation>
    <scope>NUCLEOTIDE SEQUENCE [LARGE SCALE GENOMIC DNA]</scope>
    <source>
        <strain evidence="9">cv. BLH2017</strain>
        <tissue evidence="8">Root</tissue>
    </source>
</reference>
<accession>A0A200QS78</accession>
<comment type="caution">
    <text evidence="8">The sequence shown here is derived from an EMBL/GenBank/DDBJ whole genome shotgun (WGS) entry which is preliminary data.</text>
</comment>
<evidence type="ECO:0000313" key="8">
    <source>
        <dbReference type="EMBL" id="OVA13336.1"/>
    </source>
</evidence>